<sequence>MLPSVLNGKQQAAERRDGTTLPFSNPHKYNEESEELPLKSVPWPHKGARPRSRARGQPLLLYLTCIIAVAAFLVFFSVCKVWHSRRQVSGAADRRLADDTEGVDNDDMRVIEDCLALEADLGLLEQRATSHSDADELRRVEGLVSALRAAAVEHEATQGVLLLPFLQPPKPPPYTYVSGPEPDRHRFKELRKLLISFQPDKEKESKTTTAQPSTSSMDDDGPMPTPHVLTAEARLDGALDTSTQEYEQEEDDVKPLISGLSGGGEPSHSADKLPGFLDIACIAKDASTICNHPYVWLPEFEEGVVVRDIDVDHLFDPFRKKMHPHFFLLSLRKLFAQRVLGQADASTLVNALEGLIGASWYQAQMGRRGCRPVFAATALAKSFLAFDAIVSCKQLLGDHMRFSLWWDKFTSVFKFVIPMAPRVHQYQVVNRRLLKHLHGALETYKKGERPELRDVIELKMKLFCSPNSPAEFRKPKWDPWREDGETR</sequence>
<reference evidence="3" key="1">
    <citation type="submission" date="2013-10" db="EMBL/GenBank/DDBJ databases">
        <title>Genomic analysis of the causative agents of coccidiosis in chickens.</title>
        <authorList>
            <person name="Reid A.J."/>
            <person name="Blake D."/>
            <person name="Billington K."/>
            <person name="Browne H."/>
            <person name="Dunn M."/>
            <person name="Hung S."/>
            <person name="Kawahara F."/>
            <person name="Miranda-Saavedra D."/>
            <person name="Mourier T."/>
            <person name="Nagra H."/>
            <person name="Otto T.D."/>
            <person name="Rawlings N."/>
            <person name="Sanchez A."/>
            <person name="Sanders M."/>
            <person name="Subramaniam C."/>
            <person name="Tay Y."/>
            <person name="Dear P."/>
            <person name="Doerig C."/>
            <person name="Gruber A."/>
            <person name="Parkinson J."/>
            <person name="Shirley M."/>
            <person name="Wan K.L."/>
            <person name="Berriman M."/>
            <person name="Tomley F."/>
            <person name="Pain A."/>
        </authorList>
    </citation>
    <scope>NUCLEOTIDE SEQUENCE [LARGE SCALE GENOMIC DNA]</scope>
    <source>
        <strain evidence="3">Houghton</strain>
    </source>
</reference>
<accession>U6LQX2</accession>
<gene>
    <name evidence="3" type="ORF">EBH_0001420</name>
</gene>
<dbReference type="VEuPathDB" id="ToxoDB:EBH_0001420"/>
<feature type="region of interest" description="Disordered" evidence="1">
    <location>
        <begin position="243"/>
        <end position="268"/>
    </location>
</feature>
<proteinExistence type="predicted"/>
<dbReference type="AlphaFoldDB" id="U6LQX2"/>
<evidence type="ECO:0000256" key="1">
    <source>
        <dbReference type="SAM" id="MobiDB-lite"/>
    </source>
</evidence>
<keyword evidence="2" id="KW-1133">Transmembrane helix</keyword>
<organism evidence="3 4">
    <name type="scientific">Eimeria brunetti</name>
    <dbReference type="NCBI Taxonomy" id="51314"/>
    <lineage>
        <taxon>Eukaryota</taxon>
        <taxon>Sar</taxon>
        <taxon>Alveolata</taxon>
        <taxon>Apicomplexa</taxon>
        <taxon>Conoidasida</taxon>
        <taxon>Coccidia</taxon>
        <taxon>Eucoccidiorida</taxon>
        <taxon>Eimeriorina</taxon>
        <taxon>Eimeriidae</taxon>
        <taxon>Eimeria</taxon>
    </lineage>
</organism>
<keyword evidence="2" id="KW-0812">Transmembrane</keyword>
<name>U6LQX2_9EIME</name>
<feature type="region of interest" description="Disordered" evidence="1">
    <location>
        <begin position="1"/>
        <end position="52"/>
    </location>
</feature>
<evidence type="ECO:0000256" key="2">
    <source>
        <dbReference type="SAM" id="Phobius"/>
    </source>
</evidence>
<dbReference type="EMBL" id="HG712975">
    <property type="protein sequence ID" value="CDJ51668.1"/>
    <property type="molecule type" value="Genomic_DNA"/>
</dbReference>
<feature type="transmembrane region" description="Helical" evidence="2">
    <location>
        <begin position="59"/>
        <end position="78"/>
    </location>
</feature>
<keyword evidence="4" id="KW-1185">Reference proteome</keyword>
<evidence type="ECO:0000313" key="4">
    <source>
        <dbReference type="Proteomes" id="UP000030750"/>
    </source>
</evidence>
<feature type="region of interest" description="Disordered" evidence="1">
    <location>
        <begin position="198"/>
        <end position="226"/>
    </location>
</feature>
<protein>
    <submittedName>
        <fullName evidence="3">Uncharacterized protein</fullName>
    </submittedName>
</protein>
<dbReference type="Proteomes" id="UP000030750">
    <property type="component" value="Unassembled WGS sequence"/>
</dbReference>
<evidence type="ECO:0000313" key="3">
    <source>
        <dbReference type="EMBL" id="CDJ51668.1"/>
    </source>
</evidence>
<feature type="compositionally biased region" description="Polar residues" evidence="1">
    <location>
        <begin position="207"/>
        <end position="216"/>
    </location>
</feature>
<keyword evidence="2" id="KW-0472">Membrane</keyword>
<reference evidence="3" key="2">
    <citation type="submission" date="2013-10" db="EMBL/GenBank/DDBJ databases">
        <authorList>
            <person name="Aslett M."/>
        </authorList>
    </citation>
    <scope>NUCLEOTIDE SEQUENCE [LARGE SCALE GENOMIC DNA]</scope>
    <source>
        <strain evidence="3">Houghton</strain>
    </source>
</reference>